<gene>
    <name evidence="7" type="ORF">PoB_004302000</name>
</gene>
<dbReference type="InterPro" id="IPR051663">
    <property type="entry name" value="CLec_Tetranectin-domain"/>
</dbReference>
<evidence type="ECO:0000256" key="2">
    <source>
        <dbReference type="ARBA" id="ARBA00022525"/>
    </source>
</evidence>
<dbReference type="EMBL" id="BLXT01004673">
    <property type="protein sequence ID" value="GFO16515.1"/>
    <property type="molecule type" value="Genomic_DNA"/>
</dbReference>
<evidence type="ECO:0000256" key="4">
    <source>
        <dbReference type="ARBA" id="ARBA00022734"/>
    </source>
</evidence>
<dbReference type="InterPro" id="IPR016187">
    <property type="entry name" value="CTDL_fold"/>
</dbReference>
<dbReference type="Proteomes" id="UP000735302">
    <property type="component" value="Unassembled WGS sequence"/>
</dbReference>
<comment type="caution">
    <text evidence="7">The sequence shown here is derived from an EMBL/GenBank/DDBJ whole genome shotgun (WGS) entry which is preliminary data.</text>
</comment>
<keyword evidence="4" id="KW-0430">Lectin</keyword>
<dbReference type="InterPro" id="IPR001304">
    <property type="entry name" value="C-type_lectin-like"/>
</dbReference>
<dbReference type="GO" id="GO:0030246">
    <property type="term" value="F:carbohydrate binding"/>
    <property type="evidence" value="ECO:0007669"/>
    <property type="project" value="UniProtKB-KW"/>
</dbReference>
<dbReference type="GO" id="GO:0008083">
    <property type="term" value="F:growth factor activity"/>
    <property type="evidence" value="ECO:0007669"/>
    <property type="project" value="TreeGrafter"/>
</dbReference>
<dbReference type="InterPro" id="IPR016186">
    <property type="entry name" value="C-type_lectin-like/link_sf"/>
</dbReference>
<proteinExistence type="predicted"/>
<dbReference type="Gene3D" id="3.10.100.10">
    <property type="entry name" value="Mannose-Binding Protein A, subunit A"/>
    <property type="match status" value="1"/>
</dbReference>
<reference evidence="7 8" key="1">
    <citation type="journal article" date="2021" name="Elife">
        <title>Chloroplast acquisition without the gene transfer in kleptoplastic sea slugs, Plakobranchus ocellatus.</title>
        <authorList>
            <person name="Maeda T."/>
            <person name="Takahashi S."/>
            <person name="Yoshida T."/>
            <person name="Shimamura S."/>
            <person name="Takaki Y."/>
            <person name="Nagai Y."/>
            <person name="Toyoda A."/>
            <person name="Suzuki Y."/>
            <person name="Arimoto A."/>
            <person name="Ishii H."/>
            <person name="Satoh N."/>
            <person name="Nishiyama T."/>
            <person name="Hasebe M."/>
            <person name="Maruyama T."/>
            <person name="Minagawa J."/>
            <person name="Obokata J."/>
            <person name="Shigenobu S."/>
        </authorList>
    </citation>
    <scope>NUCLEOTIDE SEQUENCE [LARGE SCALE GENOMIC DNA]</scope>
</reference>
<accession>A0AAV4BBR0</accession>
<comment type="subcellular location">
    <subcellularLocation>
        <location evidence="1">Secreted</location>
    </subcellularLocation>
</comment>
<dbReference type="AlphaFoldDB" id="A0AAV4BBR0"/>
<dbReference type="PROSITE" id="PS50041">
    <property type="entry name" value="C_TYPE_LECTIN_2"/>
    <property type="match status" value="1"/>
</dbReference>
<name>A0AAV4BBR0_9GAST</name>
<evidence type="ECO:0000256" key="3">
    <source>
        <dbReference type="ARBA" id="ARBA00022729"/>
    </source>
</evidence>
<dbReference type="SUPFAM" id="SSF56436">
    <property type="entry name" value="C-type lectin-like"/>
    <property type="match status" value="1"/>
</dbReference>
<organism evidence="7 8">
    <name type="scientific">Plakobranchus ocellatus</name>
    <dbReference type="NCBI Taxonomy" id="259542"/>
    <lineage>
        <taxon>Eukaryota</taxon>
        <taxon>Metazoa</taxon>
        <taxon>Spiralia</taxon>
        <taxon>Lophotrochozoa</taxon>
        <taxon>Mollusca</taxon>
        <taxon>Gastropoda</taxon>
        <taxon>Heterobranchia</taxon>
        <taxon>Euthyneura</taxon>
        <taxon>Panpulmonata</taxon>
        <taxon>Sacoglossa</taxon>
        <taxon>Placobranchoidea</taxon>
        <taxon>Plakobranchidae</taxon>
        <taxon>Plakobranchus</taxon>
    </lineage>
</organism>
<dbReference type="PANTHER" id="PTHR22799">
    <property type="entry name" value="TETRANECTIN-RELATED"/>
    <property type="match status" value="1"/>
</dbReference>
<feature type="transmembrane region" description="Helical" evidence="5">
    <location>
        <begin position="96"/>
        <end position="116"/>
    </location>
</feature>
<evidence type="ECO:0000256" key="5">
    <source>
        <dbReference type="SAM" id="Phobius"/>
    </source>
</evidence>
<dbReference type="Pfam" id="PF00059">
    <property type="entry name" value="Lectin_C"/>
    <property type="match status" value="1"/>
</dbReference>
<evidence type="ECO:0000313" key="7">
    <source>
        <dbReference type="EMBL" id="GFO16515.1"/>
    </source>
</evidence>
<evidence type="ECO:0000256" key="1">
    <source>
        <dbReference type="ARBA" id="ARBA00004613"/>
    </source>
</evidence>
<keyword evidence="8" id="KW-1185">Reference proteome</keyword>
<dbReference type="GO" id="GO:0005615">
    <property type="term" value="C:extracellular space"/>
    <property type="evidence" value="ECO:0007669"/>
    <property type="project" value="TreeGrafter"/>
</dbReference>
<protein>
    <submittedName>
        <fullName evidence="7">Lectin c-type domain protein</fullName>
    </submittedName>
</protein>
<dbReference type="PANTHER" id="PTHR22799:SF1">
    <property type="entry name" value="C-TYPE LECTIN DOMAIN FAMILY 11 MEMBER A"/>
    <property type="match status" value="1"/>
</dbReference>
<keyword evidence="5" id="KW-0812">Transmembrane</keyword>
<feature type="domain" description="C-type lectin" evidence="6">
    <location>
        <begin position="124"/>
        <end position="242"/>
    </location>
</feature>
<evidence type="ECO:0000313" key="8">
    <source>
        <dbReference type="Proteomes" id="UP000735302"/>
    </source>
</evidence>
<keyword evidence="2" id="KW-0964">Secreted</keyword>
<sequence length="244" mass="27924">MLYIVGVLDNNLENREKTSSSRDVVYQNNDEDIMDGKKSNELVLKVANLEQSLIKTIRQRQLQFLGHICVHKGSEHLAVAGKIVSKRRRDLHPIRMSLLPILLLLGVWMIASVQGYPGYSETVLNGKKYFISGRRLPLSLAKRNARCKSIGAYLVKIDDPVEHKLLVGAVSRYRGWGPFFTGITDEGSEGRYYNFNDKSPAKYLKWKYFQPDNWWGKEHCVEIWGSSLNDLRCGRRGRHICEAA</sequence>
<evidence type="ECO:0000259" key="6">
    <source>
        <dbReference type="PROSITE" id="PS50041"/>
    </source>
</evidence>
<keyword evidence="5" id="KW-1133">Transmembrane helix</keyword>
<keyword evidence="5" id="KW-0472">Membrane</keyword>
<keyword evidence="3" id="KW-0732">Signal</keyword>
<dbReference type="SMART" id="SM00034">
    <property type="entry name" value="CLECT"/>
    <property type="match status" value="1"/>
</dbReference>